<proteinExistence type="predicted"/>
<gene>
    <name evidence="1" type="ORF">DLJ61_02715</name>
</gene>
<accession>A0AAD0K4Q8</accession>
<dbReference type="KEGG" id="gta:BCM27_02700"/>
<dbReference type="InterPro" id="IPR029069">
    <property type="entry name" value="HotDog_dom_sf"/>
</dbReference>
<dbReference type="Pfam" id="PF13279">
    <property type="entry name" value="4HBT_2"/>
    <property type="match status" value="1"/>
</dbReference>
<sequence>MRLDEVDVGPIPADHIDGNGHLSVRFIVEIAAHGAHEVLVACGLTDARRASTHQGVFTAEHHLVYLSEMRVDSDLGVYVRILDRSSRAVILLAFVVDRTRRRVTTVLRTVVVSVDLTTRRARPFAPEVAREIDRVMRRHESLSWSPPFPRWGRLSGSRRRRWRRRIAGGLL</sequence>
<protein>
    <submittedName>
        <fullName evidence="1">Thioesterase</fullName>
    </submittedName>
</protein>
<dbReference type="RefSeq" id="WP_004023333.1">
    <property type="nucleotide sequence ID" value="NZ_CABEIC010000002.1"/>
</dbReference>
<dbReference type="AlphaFoldDB" id="A0AAD0K4Q8"/>
<organism evidence="1 2">
    <name type="scientific">Gordonia terrae</name>
    <dbReference type="NCBI Taxonomy" id="2055"/>
    <lineage>
        <taxon>Bacteria</taxon>
        <taxon>Bacillati</taxon>
        <taxon>Actinomycetota</taxon>
        <taxon>Actinomycetes</taxon>
        <taxon>Mycobacteriales</taxon>
        <taxon>Gordoniaceae</taxon>
        <taxon>Gordonia</taxon>
    </lineage>
</organism>
<evidence type="ECO:0000313" key="2">
    <source>
        <dbReference type="Proteomes" id="UP000247118"/>
    </source>
</evidence>
<evidence type="ECO:0000313" key="1">
    <source>
        <dbReference type="EMBL" id="AWO82595.1"/>
    </source>
</evidence>
<dbReference type="Gene3D" id="3.10.129.10">
    <property type="entry name" value="Hotdog Thioesterase"/>
    <property type="match status" value="1"/>
</dbReference>
<reference evidence="1 2" key="1">
    <citation type="submission" date="2018-05" db="EMBL/GenBank/DDBJ databases">
        <title>Complete genome sequence of Gordonia terrae NRRL B-16283.</title>
        <authorList>
            <person name="Garlena R.A."/>
            <person name="Russell D.A."/>
            <person name="Hatfull G.F."/>
        </authorList>
    </citation>
    <scope>NUCLEOTIDE SEQUENCE [LARGE SCALE GENOMIC DNA]</scope>
    <source>
        <strain evidence="1 2">NRRL B-16283</strain>
    </source>
</reference>
<name>A0AAD0K4Q8_9ACTN</name>
<dbReference type="Proteomes" id="UP000247118">
    <property type="component" value="Chromosome"/>
</dbReference>
<dbReference type="GeneID" id="32686640"/>
<dbReference type="SUPFAM" id="SSF54637">
    <property type="entry name" value="Thioesterase/thiol ester dehydrase-isomerase"/>
    <property type="match status" value="1"/>
</dbReference>
<dbReference type="EMBL" id="CP029604">
    <property type="protein sequence ID" value="AWO82595.1"/>
    <property type="molecule type" value="Genomic_DNA"/>
</dbReference>